<evidence type="ECO:0000256" key="6">
    <source>
        <dbReference type="ARBA" id="ARBA00039017"/>
    </source>
</evidence>
<dbReference type="InterPro" id="IPR000868">
    <property type="entry name" value="Isochorismatase-like_dom"/>
</dbReference>
<feature type="domain" description="Isochorismatase-like" evidence="8">
    <location>
        <begin position="5"/>
        <end position="203"/>
    </location>
</feature>
<dbReference type="PANTHER" id="PTHR11080:SF2">
    <property type="entry name" value="LD05707P"/>
    <property type="match status" value="1"/>
</dbReference>
<dbReference type="Pfam" id="PF00857">
    <property type="entry name" value="Isochorismatase"/>
    <property type="match status" value="1"/>
</dbReference>
<name>A0ABU3B657_9GAMM</name>
<evidence type="ECO:0000256" key="4">
    <source>
        <dbReference type="ARBA" id="ARBA00022801"/>
    </source>
</evidence>
<dbReference type="PANTHER" id="PTHR11080">
    <property type="entry name" value="PYRAZINAMIDASE/NICOTINAMIDASE"/>
    <property type="match status" value="1"/>
</dbReference>
<comment type="caution">
    <text evidence="9">The sequence shown here is derived from an EMBL/GenBank/DDBJ whole genome shotgun (WGS) entry which is preliminary data.</text>
</comment>
<evidence type="ECO:0000256" key="3">
    <source>
        <dbReference type="ARBA" id="ARBA00022723"/>
    </source>
</evidence>
<organism evidence="9 10">
    <name type="scientific">Spectribacter acetivorans</name>
    <dbReference type="NCBI Taxonomy" id="3075603"/>
    <lineage>
        <taxon>Bacteria</taxon>
        <taxon>Pseudomonadati</taxon>
        <taxon>Pseudomonadota</taxon>
        <taxon>Gammaproteobacteria</taxon>
        <taxon>Salinisphaerales</taxon>
        <taxon>Salinisphaeraceae</taxon>
        <taxon>Spectribacter</taxon>
    </lineage>
</organism>
<keyword evidence="3" id="KW-0479">Metal-binding</keyword>
<dbReference type="Proteomes" id="UP001259982">
    <property type="component" value="Unassembled WGS sequence"/>
</dbReference>
<sequence length="208" mass="22283">MATEALILVDIQNDFLPGGALAVPEGDAVIPVVNRLQPGFDIVVASQDWHPADHLSFASQHEALAPFDVTEVDGLTQILWPDHCVQGSHGAEFAPDLNMGCVDAVFRKGTDRRIDSYSAFHDNGHRKATGLADWLRARDVTAVTLAGLAADVCVYFTAMDAVDEGFATRLVSDGTRGVDLQPGDVDSAFERMRAAGVEIVTSERLAGH</sequence>
<dbReference type="GO" id="GO:0008936">
    <property type="term" value="F:nicotinamidase activity"/>
    <property type="evidence" value="ECO:0007669"/>
    <property type="project" value="UniProtKB-EC"/>
</dbReference>
<dbReference type="RefSeq" id="WP_311657888.1">
    <property type="nucleotide sequence ID" value="NZ_JAVRHY010000004.1"/>
</dbReference>
<dbReference type="CDD" id="cd01011">
    <property type="entry name" value="nicotinamidase"/>
    <property type="match status" value="1"/>
</dbReference>
<dbReference type="InterPro" id="IPR036380">
    <property type="entry name" value="Isochorismatase-like_sf"/>
</dbReference>
<dbReference type="EC" id="3.5.1.19" evidence="6"/>
<evidence type="ECO:0000313" key="9">
    <source>
        <dbReference type="EMBL" id="MDT0617920.1"/>
    </source>
</evidence>
<keyword evidence="2" id="KW-0662">Pyridine nucleotide biosynthesis</keyword>
<dbReference type="SUPFAM" id="SSF52499">
    <property type="entry name" value="Isochorismatase-like hydrolases"/>
    <property type="match status" value="1"/>
</dbReference>
<dbReference type="NCBIfam" id="NF008623">
    <property type="entry name" value="PRK11609.1"/>
    <property type="match status" value="1"/>
</dbReference>
<gene>
    <name evidence="9" type="primary">pncA</name>
    <name evidence="9" type="ORF">RM531_05505</name>
</gene>
<accession>A0ABU3B657</accession>
<dbReference type="InterPro" id="IPR052347">
    <property type="entry name" value="Isochorismatase_Nicotinamidase"/>
</dbReference>
<dbReference type="Gene3D" id="3.40.50.850">
    <property type="entry name" value="Isochorismatase-like"/>
    <property type="match status" value="1"/>
</dbReference>
<evidence type="ECO:0000256" key="7">
    <source>
        <dbReference type="ARBA" id="ARBA00043224"/>
    </source>
</evidence>
<evidence type="ECO:0000259" key="8">
    <source>
        <dbReference type="Pfam" id="PF00857"/>
    </source>
</evidence>
<proteinExistence type="inferred from homology"/>
<comment type="pathway">
    <text evidence="5">Cofactor biosynthesis; nicotinate biosynthesis; nicotinate from nicotinamide: step 1/1.</text>
</comment>
<keyword evidence="10" id="KW-1185">Reference proteome</keyword>
<evidence type="ECO:0000256" key="5">
    <source>
        <dbReference type="ARBA" id="ARBA00037900"/>
    </source>
</evidence>
<comment type="similarity">
    <text evidence="1">Belongs to the isochorismatase family.</text>
</comment>
<evidence type="ECO:0000256" key="2">
    <source>
        <dbReference type="ARBA" id="ARBA00022642"/>
    </source>
</evidence>
<reference evidence="9 10" key="1">
    <citation type="submission" date="2023-09" db="EMBL/GenBank/DDBJ databases">
        <authorList>
            <person name="Rey-Velasco X."/>
        </authorList>
    </citation>
    <scope>NUCLEOTIDE SEQUENCE [LARGE SCALE GENOMIC DNA]</scope>
    <source>
        <strain evidence="9 10">P385</strain>
    </source>
</reference>
<evidence type="ECO:0000256" key="1">
    <source>
        <dbReference type="ARBA" id="ARBA00006336"/>
    </source>
</evidence>
<protein>
    <recommendedName>
        <fullName evidence="6">nicotinamidase</fullName>
        <ecNumber evidence="6">3.5.1.19</ecNumber>
    </recommendedName>
    <alternativeName>
        <fullName evidence="7">Nicotinamide deamidase</fullName>
    </alternativeName>
</protein>
<keyword evidence="4 9" id="KW-0378">Hydrolase</keyword>
<evidence type="ECO:0000313" key="10">
    <source>
        <dbReference type="Proteomes" id="UP001259982"/>
    </source>
</evidence>
<dbReference type="EMBL" id="JAVRHY010000004">
    <property type="protein sequence ID" value="MDT0617920.1"/>
    <property type="molecule type" value="Genomic_DNA"/>
</dbReference>